<evidence type="ECO:0000313" key="1">
    <source>
        <dbReference type="EMBL" id="PIM52803.1"/>
    </source>
</evidence>
<dbReference type="Proteomes" id="UP000231501">
    <property type="component" value="Unassembled WGS sequence"/>
</dbReference>
<name>A0A2G9C8R9_9BURK</name>
<gene>
    <name evidence="1" type="ORF">CS062_13015</name>
</gene>
<sequence>MSAKPDHTDAVGGVESHNGRWFVREVVGEAPPFRARYLVIAAHPAPGGQPELNGYWHELERSFDTWSYAADAALEAAQRAIDFRP</sequence>
<accession>A0A2G9C8R9</accession>
<comment type="caution">
    <text evidence="1">The sequence shown here is derived from an EMBL/GenBank/DDBJ whole genome shotgun (WGS) entry which is preliminary data.</text>
</comment>
<dbReference type="OrthoDB" id="9153759at2"/>
<keyword evidence="2" id="KW-1185">Reference proteome</keyword>
<dbReference type="AlphaFoldDB" id="A0A2G9C8R9"/>
<protein>
    <submittedName>
        <fullName evidence="1">Uncharacterized protein</fullName>
    </submittedName>
</protein>
<organism evidence="1 2">
    <name type="scientific">Roseateles chitinivorans</name>
    <dbReference type="NCBI Taxonomy" id="2917965"/>
    <lineage>
        <taxon>Bacteria</taxon>
        <taxon>Pseudomonadati</taxon>
        <taxon>Pseudomonadota</taxon>
        <taxon>Betaproteobacteria</taxon>
        <taxon>Burkholderiales</taxon>
        <taxon>Sphaerotilaceae</taxon>
        <taxon>Roseateles</taxon>
    </lineage>
</organism>
<reference evidence="1 2" key="1">
    <citation type="submission" date="2017-11" db="EMBL/GenBank/DDBJ databases">
        <title>Draft genome sequence of Mitsuaria sp. HWN-4.</title>
        <authorList>
            <person name="Gundlapally S.R."/>
        </authorList>
    </citation>
    <scope>NUCLEOTIDE SEQUENCE [LARGE SCALE GENOMIC DNA]</scope>
    <source>
        <strain evidence="1 2">HWN-4</strain>
    </source>
</reference>
<dbReference type="RefSeq" id="WP_099862064.1">
    <property type="nucleotide sequence ID" value="NZ_PEOG01000031.1"/>
</dbReference>
<proteinExistence type="predicted"/>
<dbReference type="EMBL" id="PEOG01000031">
    <property type="protein sequence ID" value="PIM52803.1"/>
    <property type="molecule type" value="Genomic_DNA"/>
</dbReference>
<evidence type="ECO:0000313" key="2">
    <source>
        <dbReference type="Proteomes" id="UP000231501"/>
    </source>
</evidence>